<sequence length="751" mass="83158">MPPGILSNNFGFPPGLPPGVGAPGIPPPPGMPTPPGVPGMGPPGVPGLSQSNLPTRPGMPGFVPPANLPNINFNAPIIRLGTSNNRNGSISLDSRGSGGGGGGKGTDSGKGSMPISFVRGQIEESLAPPTQEEALKTIFVGGIPRDLGDEWLERMLKAVARLRRWVRATDEEGRPCKFGFAEYEDIMGLECAIDVLRDLEIPAVDERKEPVKLLAVPDEKAPEYIHKYYETIETDDSIKSHAISKARSELQAILSEYADPSKHIPVISSNDANSTASLDVEGITNGTSQKKDEPQPEIVTIPLSTDDELSDIPADMREMVAREIAAFRERSNRRDMERLKREEEVEKMERERMAGGAGGAARVNRLASPPISAPTGPSGGSNSIPIGPSRLREGAPASAPTAPSRMTAQIPRDYQKGVTFVNGTSSGGYWTKEEEESDADDDVLERRRKEKKAREQESSFLDHERRWLNRERSRTSALERETMRDKEDEVRAQKEKEAMAKRLAEWNDDVEAGKKIEDYYVDRSLWIRNRTAFRQREVDLDERDKVAEMQQMEREKKAQAESAADRFLERQAEEMDTIRREREQPMQKFKLSLGAAAAAAKKAQAEAAPTGRRGLRKTAAEVEGLLEDEEEDANKTKRVLVPIQYDPAADTGVVDEEAREQLARQLAQEIPSDRKGLFEWPVAWEFVDESMVKEKLQPFVEKKIVEYLGVQEQEVVGFVLGHVRKRGGAEELVGELEMALDEDAEVMVKKL</sequence>
<feature type="region of interest" description="Disordered" evidence="3">
    <location>
        <begin position="366"/>
        <end position="492"/>
    </location>
</feature>
<dbReference type="InParanoid" id="A0A3N4LWI0"/>
<feature type="domain" description="RRM" evidence="4">
    <location>
        <begin position="136"/>
        <end position="216"/>
    </location>
</feature>
<dbReference type="Proteomes" id="UP000267821">
    <property type="component" value="Unassembled WGS sequence"/>
</dbReference>
<keyword evidence="7" id="KW-1185">Reference proteome</keyword>
<dbReference type="STRING" id="1051890.A0A3N4LWI0"/>
<dbReference type="AlphaFoldDB" id="A0A3N4LWI0"/>
<evidence type="ECO:0000313" key="6">
    <source>
        <dbReference type="EMBL" id="RPB26048.1"/>
    </source>
</evidence>
<dbReference type="OrthoDB" id="6275295at2759"/>
<keyword evidence="2" id="KW-0175">Coiled coil</keyword>
<gene>
    <name evidence="6" type="ORF">L211DRAFT_836140</name>
</gene>
<dbReference type="InterPro" id="IPR002483">
    <property type="entry name" value="PWI_dom"/>
</dbReference>
<dbReference type="InterPro" id="IPR000504">
    <property type="entry name" value="RRM_dom"/>
</dbReference>
<dbReference type="Gene3D" id="1.20.1390.10">
    <property type="entry name" value="PWI domain"/>
    <property type="match status" value="1"/>
</dbReference>
<dbReference type="InterPro" id="IPR035979">
    <property type="entry name" value="RBD_domain_sf"/>
</dbReference>
<dbReference type="InterPro" id="IPR034268">
    <property type="entry name" value="RBM25_RRM"/>
</dbReference>
<feature type="compositionally biased region" description="Basic and acidic residues" evidence="3">
    <location>
        <begin position="342"/>
        <end position="353"/>
    </location>
</feature>
<dbReference type="Pfam" id="PF01480">
    <property type="entry name" value="PWI"/>
    <property type="match status" value="1"/>
</dbReference>
<dbReference type="GO" id="GO:0005681">
    <property type="term" value="C:spliceosomal complex"/>
    <property type="evidence" value="ECO:0007669"/>
    <property type="project" value="TreeGrafter"/>
</dbReference>
<feature type="compositionally biased region" description="Polar residues" evidence="3">
    <location>
        <begin position="1"/>
        <end position="10"/>
    </location>
</feature>
<feature type="compositionally biased region" description="Gly residues" evidence="3">
    <location>
        <begin position="96"/>
        <end position="108"/>
    </location>
</feature>
<keyword evidence="1" id="KW-0694">RNA-binding</keyword>
<feature type="coiled-coil region" evidence="2">
    <location>
        <begin position="612"/>
        <end position="639"/>
    </location>
</feature>
<dbReference type="PANTHER" id="PTHR18806:SF4">
    <property type="entry name" value="RNA-BINDING PROTEIN 25"/>
    <property type="match status" value="1"/>
</dbReference>
<accession>A0A3N4LWI0</accession>
<dbReference type="InterPro" id="IPR012677">
    <property type="entry name" value="Nucleotide-bd_a/b_plait_sf"/>
</dbReference>
<feature type="compositionally biased region" description="Basic and acidic residues" evidence="3">
    <location>
        <begin position="444"/>
        <end position="492"/>
    </location>
</feature>
<name>A0A3N4LWI0_9PEZI</name>
<organism evidence="6 7">
    <name type="scientific">Terfezia boudieri ATCC MYA-4762</name>
    <dbReference type="NCBI Taxonomy" id="1051890"/>
    <lineage>
        <taxon>Eukaryota</taxon>
        <taxon>Fungi</taxon>
        <taxon>Dikarya</taxon>
        <taxon>Ascomycota</taxon>
        <taxon>Pezizomycotina</taxon>
        <taxon>Pezizomycetes</taxon>
        <taxon>Pezizales</taxon>
        <taxon>Pezizaceae</taxon>
        <taxon>Terfezia</taxon>
    </lineage>
</organism>
<evidence type="ECO:0000313" key="7">
    <source>
        <dbReference type="Proteomes" id="UP000267821"/>
    </source>
</evidence>
<feature type="domain" description="PWI" evidence="5">
    <location>
        <begin position="675"/>
        <end position="751"/>
    </location>
</feature>
<evidence type="ECO:0000259" key="4">
    <source>
        <dbReference type="PROSITE" id="PS50102"/>
    </source>
</evidence>
<dbReference type="PANTHER" id="PTHR18806">
    <property type="entry name" value="RBM25 PROTEIN"/>
    <property type="match status" value="1"/>
</dbReference>
<reference evidence="6 7" key="1">
    <citation type="journal article" date="2018" name="Nat. Ecol. Evol.">
        <title>Pezizomycetes genomes reveal the molecular basis of ectomycorrhizal truffle lifestyle.</title>
        <authorList>
            <person name="Murat C."/>
            <person name="Payen T."/>
            <person name="Noel B."/>
            <person name="Kuo A."/>
            <person name="Morin E."/>
            <person name="Chen J."/>
            <person name="Kohler A."/>
            <person name="Krizsan K."/>
            <person name="Balestrini R."/>
            <person name="Da Silva C."/>
            <person name="Montanini B."/>
            <person name="Hainaut M."/>
            <person name="Levati E."/>
            <person name="Barry K.W."/>
            <person name="Belfiori B."/>
            <person name="Cichocki N."/>
            <person name="Clum A."/>
            <person name="Dockter R.B."/>
            <person name="Fauchery L."/>
            <person name="Guy J."/>
            <person name="Iotti M."/>
            <person name="Le Tacon F."/>
            <person name="Lindquist E.A."/>
            <person name="Lipzen A."/>
            <person name="Malagnac F."/>
            <person name="Mello A."/>
            <person name="Molinier V."/>
            <person name="Miyauchi S."/>
            <person name="Poulain J."/>
            <person name="Riccioni C."/>
            <person name="Rubini A."/>
            <person name="Sitrit Y."/>
            <person name="Splivallo R."/>
            <person name="Traeger S."/>
            <person name="Wang M."/>
            <person name="Zifcakova L."/>
            <person name="Wipf D."/>
            <person name="Zambonelli A."/>
            <person name="Paolocci F."/>
            <person name="Nowrousian M."/>
            <person name="Ottonello S."/>
            <person name="Baldrian P."/>
            <person name="Spatafora J.W."/>
            <person name="Henrissat B."/>
            <person name="Nagy L.G."/>
            <person name="Aury J.M."/>
            <person name="Wincker P."/>
            <person name="Grigoriev I.V."/>
            <person name="Bonfante P."/>
            <person name="Martin F.M."/>
        </authorList>
    </citation>
    <scope>NUCLEOTIDE SEQUENCE [LARGE SCALE GENOMIC DNA]</scope>
    <source>
        <strain evidence="6 7">ATCC MYA-4762</strain>
    </source>
</reference>
<evidence type="ECO:0000259" key="5">
    <source>
        <dbReference type="PROSITE" id="PS51025"/>
    </source>
</evidence>
<dbReference type="PROSITE" id="PS51025">
    <property type="entry name" value="PWI"/>
    <property type="match status" value="1"/>
</dbReference>
<dbReference type="SMART" id="SM00311">
    <property type="entry name" value="PWI"/>
    <property type="match status" value="1"/>
</dbReference>
<feature type="region of interest" description="Disordered" evidence="3">
    <location>
        <begin position="342"/>
        <end position="361"/>
    </location>
</feature>
<feature type="compositionally biased region" description="Acidic residues" evidence="3">
    <location>
        <begin position="433"/>
        <end position="443"/>
    </location>
</feature>
<dbReference type="SUPFAM" id="SSF54928">
    <property type="entry name" value="RNA-binding domain, RBD"/>
    <property type="match status" value="1"/>
</dbReference>
<feature type="region of interest" description="Disordered" evidence="3">
    <location>
        <begin position="1"/>
        <end position="56"/>
    </location>
</feature>
<feature type="compositionally biased region" description="Low complexity" evidence="3">
    <location>
        <begin position="374"/>
        <end position="389"/>
    </location>
</feature>
<dbReference type="PROSITE" id="PS50102">
    <property type="entry name" value="RRM"/>
    <property type="match status" value="1"/>
</dbReference>
<feature type="compositionally biased region" description="Pro residues" evidence="3">
    <location>
        <begin position="24"/>
        <end position="45"/>
    </location>
</feature>
<dbReference type="InterPro" id="IPR052768">
    <property type="entry name" value="RBM25"/>
</dbReference>
<dbReference type="Pfam" id="PF00076">
    <property type="entry name" value="RRM_1"/>
    <property type="match status" value="1"/>
</dbReference>
<evidence type="ECO:0000256" key="2">
    <source>
        <dbReference type="SAM" id="Coils"/>
    </source>
</evidence>
<feature type="region of interest" description="Disordered" evidence="3">
    <location>
        <begin position="86"/>
        <end position="113"/>
    </location>
</feature>
<evidence type="ECO:0000256" key="1">
    <source>
        <dbReference type="PROSITE-ProRule" id="PRU00176"/>
    </source>
</evidence>
<dbReference type="Gene3D" id="3.30.70.330">
    <property type="match status" value="1"/>
</dbReference>
<evidence type="ECO:0008006" key="8">
    <source>
        <dbReference type="Google" id="ProtNLM"/>
    </source>
</evidence>
<proteinExistence type="predicted"/>
<dbReference type="EMBL" id="ML121536">
    <property type="protein sequence ID" value="RPB26048.1"/>
    <property type="molecule type" value="Genomic_DNA"/>
</dbReference>
<dbReference type="GO" id="GO:0003729">
    <property type="term" value="F:mRNA binding"/>
    <property type="evidence" value="ECO:0007669"/>
    <property type="project" value="TreeGrafter"/>
</dbReference>
<dbReference type="CDD" id="cd12446">
    <property type="entry name" value="RRM_RBM25"/>
    <property type="match status" value="1"/>
</dbReference>
<evidence type="ECO:0000256" key="3">
    <source>
        <dbReference type="SAM" id="MobiDB-lite"/>
    </source>
</evidence>
<protein>
    <recommendedName>
        <fullName evidence="8">PWI domain-containing protein</fullName>
    </recommendedName>
</protein>